<dbReference type="GO" id="GO:0005634">
    <property type="term" value="C:nucleus"/>
    <property type="evidence" value="ECO:0007669"/>
    <property type="project" value="UniProtKB-SubCell"/>
</dbReference>
<evidence type="ECO:0000256" key="8">
    <source>
        <dbReference type="SAM" id="MobiDB-lite"/>
    </source>
</evidence>
<keyword evidence="11" id="KW-1185">Reference proteome</keyword>
<dbReference type="AlphaFoldDB" id="A0AAV5CLL7"/>
<dbReference type="InterPro" id="IPR008906">
    <property type="entry name" value="HATC_C_dom"/>
</dbReference>
<feature type="region of interest" description="Disordered" evidence="8">
    <location>
        <begin position="1"/>
        <end position="39"/>
    </location>
</feature>
<sequence length="773" mass="87224">MSCRKKAGQVPSSGMDQEGDGPDPDRIGKRDVGMVNGTKPKKRLTSKVWEDFIPTFVDGKLSQAECMHCHRIFNCRGASGTTSLRNHQAKCSPGSRKRPRQQENMSVGCIQKSMAAVRSDPKQKKLPSLLFSQKECTGTTTNATTMQKELQLPKSLSDTHRTNQEVHQDVSHERLAAHEGKNLALPGMSAEKNTENQSRGENEDIPTDPSRRNLEVDGNYFPEKVFRILAMQGHHPRMMEQDGFKKLVSWLNPMAKMPSHTDICTINGSLEKSTKTDIFDKLWDVKKEVHVKADMYRQPHYLYMEEQAFSNVRWEMQKKFNERWKVCFFHLCESSVLQWWKEHSLTYPTIARMARDILALPASTDCKTTKTARIAMSEFGRGYWDEQVISSFSGYPSSSDSSVIIVIDLLFIEGADLFTFNFLMKGMEAVVGNTSDDVADEEESTGSVSSPLFSDAMPKKRLRSKVWDDFIPTFVDGKIAGAQCMHCCQTFNCTGTTGTTSLRNHLARCSPETQKRPRQQEHTSLPSTQKGTTVGSDPKQKRLPFLLSRQIKCADTADAMPLQEIVLPDIGTKKNRKNQEVDRNGCHEELAEPEFSTDHNQKNQSHEQTALSEQDIPNDTSRKNQKVDQNCSPEEFVRLTGHTRAPSKDDGERWILEGTTRALFQFEKSKLKEKLAALCGRNQQKIIKFSPMDSSCSARELSDVILGAIREWGLYGKVFSIILDDAFVDDSVASDVKVTQVGLDELEKIKEKSAKCSKYRKESNCRNVPSPED</sequence>
<feature type="compositionally biased region" description="Polar residues" evidence="8">
    <location>
        <begin position="606"/>
        <end position="619"/>
    </location>
</feature>
<dbReference type="InterPro" id="IPR053031">
    <property type="entry name" value="Cuticle_assoc_protein"/>
</dbReference>
<evidence type="ECO:0000259" key="9">
    <source>
        <dbReference type="PROSITE" id="PS50808"/>
    </source>
</evidence>
<evidence type="ECO:0000256" key="1">
    <source>
        <dbReference type="ARBA" id="ARBA00004123"/>
    </source>
</evidence>
<comment type="caution">
    <text evidence="10">The sequence shown here is derived from an EMBL/GenBank/DDBJ whole genome shotgun (WGS) entry which is preliminary data.</text>
</comment>
<dbReference type="SUPFAM" id="SSF53098">
    <property type="entry name" value="Ribonuclease H-like"/>
    <property type="match status" value="1"/>
</dbReference>
<dbReference type="GO" id="GO:0008270">
    <property type="term" value="F:zinc ion binding"/>
    <property type="evidence" value="ECO:0007669"/>
    <property type="project" value="UniProtKB-KW"/>
</dbReference>
<gene>
    <name evidence="10" type="primary">ga15960</name>
    <name evidence="10" type="ORF">PR202_ga15960</name>
</gene>
<accession>A0AAV5CLL7</accession>
<evidence type="ECO:0000256" key="7">
    <source>
        <dbReference type="PROSITE-ProRule" id="PRU00027"/>
    </source>
</evidence>
<feature type="domain" description="BED-type" evidence="9">
    <location>
        <begin position="43"/>
        <end position="105"/>
    </location>
</feature>
<keyword evidence="4" id="KW-0862">Zinc</keyword>
<dbReference type="Pfam" id="PF05699">
    <property type="entry name" value="Dimer_Tnp_hAT"/>
    <property type="match status" value="1"/>
</dbReference>
<evidence type="ECO:0000256" key="6">
    <source>
        <dbReference type="ARBA" id="ARBA00023242"/>
    </source>
</evidence>
<dbReference type="EMBL" id="BQKI01000007">
    <property type="protein sequence ID" value="GJM98908.1"/>
    <property type="molecule type" value="Genomic_DNA"/>
</dbReference>
<dbReference type="Proteomes" id="UP001054889">
    <property type="component" value="Unassembled WGS sequence"/>
</dbReference>
<feature type="region of interest" description="Disordered" evidence="8">
    <location>
        <begin position="507"/>
        <end position="541"/>
    </location>
</feature>
<dbReference type="InterPro" id="IPR012337">
    <property type="entry name" value="RNaseH-like_sf"/>
</dbReference>
<keyword evidence="6" id="KW-0539">Nucleus</keyword>
<evidence type="ECO:0000256" key="2">
    <source>
        <dbReference type="ARBA" id="ARBA00022723"/>
    </source>
</evidence>
<dbReference type="InterPro" id="IPR036236">
    <property type="entry name" value="Znf_C2H2_sf"/>
</dbReference>
<protein>
    <recommendedName>
        <fullName evidence="9">BED-type domain-containing protein</fullName>
    </recommendedName>
</protein>
<evidence type="ECO:0000313" key="10">
    <source>
        <dbReference type="EMBL" id="GJM98908.1"/>
    </source>
</evidence>
<reference evidence="10" key="1">
    <citation type="journal article" date="2018" name="DNA Res.">
        <title>Multiple hybrid de novo genome assembly of finger millet, an orphan allotetraploid crop.</title>
        <authorList>
            <person name="Hatakeyama M."/>
            <person name="Aluri S."/>
            <person name="Balachadran M.T."/>
            <person name="Sivarajan S.R."/>
            <person name="Patrignani A."/>
            <person name="Gruter S."/>
            <person name="Poveda L."/>
            <person name="Shimizu-Inatsugi R."/>
            <person name="Baeten J."/>
            <person name="Francoijs K.J."/>
            <person name="Nataraja K.N."/>
            <person name="Reddy Y.A.N."/>
            <person name="Phadnis S."/>
            <person name="Ravikumar R.L."/>
            <person name="Schlapbach R."/>
            <person name="Sreeman S.M."/>
            <person name="Shimizu K.K."/>
        </authorList>
    </citation>
    <scope>NUCLEOTIDE SEQUENCE</scope>
</reference>
<reference evidence="10" key="2">
    <citation type="submission" date="2021-12" db="EMBL/GenBank/DDBJ databases">
        <title>Resequencing data analysis of finger millet.</title>
        <authorList>
            <person name="Hatakeyama M."/>
            <person name="Aluri S."/>
            <person name="Balachadran M.T."/>
            <person name="Sivarajan S.R."/>
            <person name="Poveda L."/>
            <person name="Shimizu-Inatsugi R."/>
            <person name="Schlapbach R."/>
            <person name="Sreeman S.M."/>
            <person name="Shimizu K.K."/>
        </authorList>
    </citation>
    <scope>NUCLEOTIDE SEQUENCE</scope>
</reference>
<feature type="compositionally biased region" description="Polar residues" evidence="8">
    <location>
        <begin position="522"/>
        <end position="535"/>
    </location>
</feature>
<feature type="compositionally biased region" description="Basic and acidic residues" evidence="8">
    <location>
        <begin position="192"/>
        <end position="202"/>
    </location>
</feature>
<dbReference type="SUPFAM" id="SSF57667">
    <property type="entry name" value="beta-beta-alpha zinc fingers"/>
    <property type="match status" value="2"/>
</dbReference>
<dbReference type="PANTHER" id="PTHR34396">
    <property type="entry name" value="OS03G0264950 PROTEIN-RELATED"/>
    <property type="match status" value="1"/>
</dbReference>
<feature type="region of interest" description="Disordered" evidence="8">
    <location>
        <begin position="82"/>
        <end position="103"/>
    </location>
</feature>
<evidence type="ECO:0000256" key="3">
    <source>
        <dbReference type="ARBA" id="ARBA00022771"/>
    </source>
</evidence>
<comment type="subcellular location">
    <subcellularLocation>
        <location evidence="1">Nucleus</location>
    </subcellularLocation>
</comment>
<dbReference type="GO" id="GO:0006357">
    <property type="term" value="P:regulation of transcription by RNA polymerase II"/>
    <property type="evidence" value="ECO:0007669"/>
    <property type="project" value="TreeGrafter"/>
</dbReference>
<dbReference type="SMART" id="SM00614">
    <property type="entry name" value="ZnF_BED"/>
    <property type="match status" value="2"/>
</dbReference>
<evidence type="ECO:0000256" key="4">
    <source>
        <dbReference type="ARBA" id="ARBA00022833"/>
    </source>
</evidence>
<feature type="compositionally biased region" description="Basic and acidic residues" evidence="8">
    <location>
        <begin position="23"/>
        <end position="32"/>
    </location>
</feature>
<evidence type="ECO:0000256" key="5">
    <source>
        <dbReference type="ARBA" id="ARBA00023125"/>
    </source>
</evidence>
<keyword evidence="3 7" id="KW-0863">Zinc-finger</keyword>
<keyword evidence="5" id="KW-0238">DNA-binding</keyword>
<proteinExistence type="predicted"/>
<dbReference type="GO" id="GO:1990837">
    <property type="term" value="F:sequence-specific double-stranded DNA binding"/>
    <property type="evidence" value="ECO:0007669"/>
    <property type="project" value="TreeGrafter"/>
</dbReference>
<evidence type="ECO:0000313" key="11">
    <source>
        <dbReference type="Proteomes" id="UP001054889"/>
    </source>
</evidence>
<dbReference type="PROSITE" id="PS50808">
    <property type="entry name" value="ZF_BED"/>
    <property type="match status" value="2"/>
</dbReference>
<name>A0AAV5CLL7_ELECO</name>
<organism evidence="10 11">
    <name type="scientific">Eleusine coracana subsp. coracana</name>
    <dbReference type="NCBI Taxonomy" id="191504"/>
    <lineage>
        <taxon>Eukaryota</taxon>
        <taxon>Viridiplantae</taxon>
        <taxon>Streptophyta</taxon>
        <taxon>Embryophyta</taxon>
        <taxon>Tracheophyta</taxon>
        <taxon>Spermatophyta</taxon>
        <taxon>Magnoliopsida</taxon>
        <taxon>Liliopsida</taxon>
        <taxon>Poales</taxon>
        <taxon>Poaceae</taxon>
        <taxon>PACMAD clade</taxon>
        <taxon>Chloridoideae</taxon>
        <taxon>Cynodonteae</taxon>
        <taxon>Eleusininae</taxon>
        <taxon>Eleusine</taxon>
    </lineage>
</organism>
<feature type="compositionally biased region" description="Basic and acidic residues" evidence="8">
    <location>
        <begin position="592"/>
        <end position="605"/>
    </location>
</feature>
<keyword evidence="2" id="KW-0479">Metal-binding</keyword>
<feature type="domain" description="BED-type" evidence="9">
    <location>
        <begin position="461"/>
        <end position="529"/>
    </location>
</feature>
<dbReference type="InterPro" id="IPR003656">
    <property type="entry name" value="Znf_BED"/>
</dbReference>
<feature type="region of interest" description="Disordered" evidence="8">
    <location>
        <begin position="180"/>
        <end position="214"/>
    </location>
</feature>
<feature type="region of interest" description="Disordered" evidence="8">
    <location>
        <begin position="592"/>
        <end position="651"/>
    </location>
</feature>
<dbReference type="PANTHER" id="PTHR34396:SF32">
    <property type="entry name" value="OS09G0382120 PROTEIN"/>
    <property type="match status" value="1"/>
</dbReference>
<dbReference type="GO" id="GO:0046983">
    <property type="term" value="F:protein dimerization activity"/>
    <property type="evidence" value="ECO:0007669"/>
    <property type="project" value="InterPro"/>
</dbReference>